<proteinExistence type="predicted"/>
<accession>A0A8R1DHD8</accession>
<sequence length="171" mass="19126">MSLSLFYTILLSTFFISSLAAIFPLPSPPNPIPEPPTATDVLPLATTAADKKSVHPVSINRVRLHSHSSKVSKNREVEILDEKCNDEHLQRIMEDAITPSLSTSKMVISERSARDFGSSFDVICAKGHFSYYVEASTYCEVTLNDVTCFAYRSSDEDKEKTKEEEKEEESD</sequence>
<evidence type="ECO:0000313" key="3">
    <source>
        <dbReference type="EnsemblMetazoa" id="CJA02846.1"/>
    </source>
</evidence>
<dbReference type="Pfam" id="PF04155">
    <property type="entry name" value="Ground-like"/>
    <property type="match status" value="1"/>
</dbReference>
<dbReference type="AlphaFoldDB" id="A0A8R1DHD8"/>
<feature type="chain" id="PRO_5035948934" evidence="1">
    <location>
        <begin position="21"/>
        <end position="171"/>
    </location>
</feature>
<reference evidence="3" key="2">
    <citation type="submission" date="2022-06" db="UniProtKB">
        <authorList>
            <consortium name="EnsemblMetazoa"/>
        </authorList>
    </citation>
    <scope>IDENTIFICATION</scope>
    <source>
        <strain evidence="3">DF5081</strain>
    </source>
</reference>
<keyword evidence="1" id="KW-0732">Signal</keyword>
<organism evidence="3 4">
    <name type="scientific">Caenorhabditis japonica</name>
    <dbReference type="NCBI Taxonomy" id="281687"/>
    <lineage>
        <taxon>Eukaryota</taxon>
        <taxon>Metazoa</taxon>
        <taxon>Ecdysozoa</taxon>
        <taxon>Nematoda</taxon>
        <taxon>Chromadorea</taxon>
        <taxon>Rhabditida</taxon>
        <taxon>Rhabditina</taxon>
        <taxon>Rhabditomorpha</taxon>
        <taxon>Rhabditoidea</taxon>
        <taxon>Rhabditidae</taxon>
        <taxon>Peloderinae</taxon>
        <taxon>Caenorhabditis</taxon>
    </lineage>
</organism>
<protein>
    <submittedName>
        <fullName evidence="3">Ground-like domain-containing protein</fullName>
    </submittedName>
</protein>
<evidence type="ECO:0000259" key="2">
    <source>
        <dbReference type="Pfam" id="PF04155"/>
    </source>
</evidence>
<keyword evidence="4" id="KW-1185">Reference proteome</keyword>
<dbReference type="Proteomes" id="UP000005237">
    <property type="component" value="Unassembled WGS sequence"/>
</dbReference>
<evidence type="ECO:0000313" key="4">
    <source>
        <dbReference type="Proteomes" id="UP000005237"/>
    </source>
</evidence>
<name>A0A8R1DHD8_CAEJA</name>
<feature type="signal peptide" evidence="1">
    <location>
        <begin position="1"/>
        <end position="20"/>
    </location>
</feature>
<dbReference type="EnsemblMetazoa" id="CJA02846.1">
    <property type="protein sequence ID" value="CJA02846.1"/>
    <property type="gene ID" value="WBGene00122050"/>
</dbReference>
<reference evidence="4" key="1">
    <citation type="submission" date="2010-08" db="EMBL/GenBank/DDBJ databases">
        <authorList>
            <consortium name="Caenorhabditis japonica Sequencing Consortium"/>
            <person name="Wilson R.K."/>
        </authorList>
    </citation>
    <scope>NUCLEOTIDE SEQUENCE [LARGE SCALE GENOMIC DNA]</scope>
    <source>
        <strain evidence="4">DF5081</strain>
    </source>
</reference>
<evidence type="ECO:0000256" key="1">
    <source>
        <dbReference type="SAM" id="SignalP"/>
    </source>
</evidence>
<feature type="domain" description="Ground-like" evidence="2">
    <location>
        <begin position="81"/>
        <end position="151"/>
    </location>
</feature>
<dbReference type="InterPro" id="IPR007284">
    <property type="entry name" value="Ground-like_dom"/>
</dbReference>